<dbReference type="EMBL" id="LLKB01000001">
    <property type="protein sequence ID" value="KQC86664.1"/>
    <property type="molecule type" value="Genomic_DNA"/>
</dbReference>
<dbReference type="SUPFAM" id="SSF52540">
    <property type="entry name" value="P-loop containing nucleoside triphosphate hydrolases"/>
    <property type="match status" value="1"/>
</dbReference>
<dbReference type="InterPro" id="IPR012547">
    <property type="entry name" value="PDDEXK_9"/>
</dbReference>
<protein>
    <recommendedName>
        <fullName evidence="1">AAA-ATPase-like domain-containing protein</fullName>
    </recommendedName>
</protein>
<gene>
    <name evidence="2" type="ORF">APZ18_05720</name>
</gene>
<accession>A0AAW3JWU3</accession>
<dbReference type="PANTHER" id="PTHR34825:SF1">
    <property type="entry name" value="AAA-ATPASE-LIKE DOMAIN-CONTAINING PROTEIN"/>
    <property type="match status" value="1"/>
</dbReference>
<dbReference type="InterPro" id="IPR027417">
    <property type="entry name" value="P-loop_NTPase"/>
</dbReference>
<dbReference type="Pfam" id="PF08011">
    <property type="entry name" value="PDDEXK_9"/>
    <property type="match status" value="1"/>
</dbReference>
<dbReference type="PANTHER" id="PTHR34825">
    <property type="entry name" value="CONSERVED PROTEIN, WITH A WEAK D-GALACTARATE DEHYDRATASE/ALTRONATE HYDROLASE DOMAIN"/>
    <property type="match status" value="1"/>
</dbReference>
<dbReference type="RefSeq" id="WP_055942453.1">
    <property type="nucleotide sequence ID" value="NZ_LLKB01000001.1"/>
</dbReference>
<sequence length="568" mass="66417">MAKVISIGNQSFESIRKDDCFYIDKTYFIKEWWENKDNVTLITRPRRFGKTLNMSMLECFFSNKYKDRGDLFEGLEIWNDEKYRKLQGTYPVMFLSFAKIKQNTYKSAVKQIKNELINLYNVFDYIMKSDLYNENERLQYKSVRVGMDDETAQEALNNLSHYLSRYYGKKVIILLDEYDTPMQEAYVNGYWEELVAFTRSLFNATFKTNPYLERAIMTGITRVSKESIFSDLNNLEVVTTLSPKYETSFGFTEKEVFNALDEQGLPDEKEIVKTWYDGFKFGEKSDIYNPWSIINYLDKKKIALYWADSSSNGLINSLVQKGSSYIKTMVENLIRGEKINVVIDEQIVFSELDYSEDAVWSLMLASGYLKVVSSEELNLIRESDNEYELALTNREILFMFRKMILRWFSPAKHETNEFIRALISSDIESMNEYMNDVALNTFSSFDSGKHNSERKAPENFFHGFVLGLIVDQTENYIITSNRESGYGRYDIMLEPIDKTNEKLPGIVIEFKVINPRKENSLEETVAAALKQIEEKNYNAELIKRGVKEENIHHYGFAFRGKEVLIDGR</sequence>
<evidence type="ECO:0000259" key="1">
    <source>
        <dbReference type="Pfam" id="PF09820"/>
    </source>
</evidence>
<keyword evidence="3" id="KW-1185">Reference proteome</keyword>
<reference evidence="2 3" key="1">
    <citation type="submission" date="2015-10" db="EMBL/GenBank/DDBJ databases">
        <title>Butyribacter intestini gen. nov., sp. nov., a butyric acid-producing bacterium of the family Lachnospiraceae isolated from the human faeces.</title>
        <authorList>
            <person name="Zou Y."/>
            <person name="Xue W."/>
            <person name="Luo G."/>
            <person name="Lv M."/>
        </authorList>
    </citation>
    <scope>NUCLEOTIDE SEQUENCE [LARGE SCALE GENOMIC DNA]</scope>
    <source>
        <strain evidence="2 3">TF01-11</strain>
    </source>
</reference>
<comment type="caution">
    <text evidence="2">The sequence shown here is derived from an EMBL/GenBank/DDBJ whole genome shotgun (WGS) entry which is preliminary data.</text>
</comment>
<dbReference type="InterPro" id="IPR018631">
    <property type="entry name" value="AAA-ATPase-like_dom"/>
</dbReference>
<dbReference type="AlphaFoldDB" id="A0AAW3JWU3"/>
<dbReference type="Gene3D" id="3.40.50.300">
    <property type="entry name" value="P-loop containing nucleotide triphosphate hydrolases"/>
    <property type="match status" value="1"/>
</dbReference>
<feature type="domain" description="AAA-ATPase-like" evidence="1">
    <location>
        <begin position="7"/>
        <end position="229"/>
    </location>
</feature>
<dbReference type="Pfam" id="PF09820">
    <property type="entry name" value="AAA-ATPase_like"/>
    <property type="match status" value="1"/>
</dbReference>
<dbReference type="Proteomes" id="UP000050833">
    <property type="component" value="Unassembled WGS sequence"/>
</dbReference>
<evidence type="ECO:0000313" key="2">
    <source>
        <dbReference type="EMBL" id="KQC86664.1"/>
    </source>
</evidence>
<organism evidence="2 3">
    <name type="scientific">Butyribacter intestini</name>
    <dbReference type="NCBI Taxonomy" id="1703332"/>
    <lineage>
        <taxon>Bacteria</taxon>
        <taxon>Bacillati</taxon>
        <taxon>Bacillota</taxon>
        <taxon>Clostridia</taxon>
        <taxon>Lachnospirales</taxon>
        <taxon>Lachnospiraceae</taxon>
        <taxon>Butyribacter</taxon>
    </lineage>
</organism>
<name>A0AAW3JWU3_9FIRM</name>
<proteinExistence type="predicted"/>
<evidence type="ECO:0000313" key="3">
    <source>
        <dbReference type="Proteomes" id="UP000050833"/>
    </source>
</evidence>